<reference evidence="3" key="2">
    <citation type="submission" date="2022-06" db="EMBL/GenBank/DDBJ databases">
        <authorList>
            <person name="Holder M.E."/>
            <person name="Ajami N.J."/>
            <person name="Petrosino J.F."/>
        </authorList>
    </citation>
    <scope>NUCLEOTIDE SEQUENCE</scope>
    <source>
        <strain evidence="3">RMA 8861</strain>
    </source>
</reference>
<evidence type="ECO:0000313" key="2">
    <source>
        <dbReference type="EMBL" id="AYE35268.1"/>
    </source>
</evidence>
<proteinExistence type="predicted"/>
<evidence type="ECO:0000313" key="3">
    <source>
        <dbReference type="EMBL" id="USS01862.1"/>
    </source>
</evidence>
<dbReference type="RefSeq" id="WP_066677816.1">
    <property type="nucleotide sequence ID" value="NZ_CABMIZ010000032.1"/>
</dbReference>
<evidence type="ECO:0000313" key="4">
    <source>
        <dbReference type="Proteomes" id="UP000280586"/>
    </source>
</evidence>
<gene>
    <name evidence="2" type="ORF">CP523_13010</name>
    <name evidence="3" type="ORF">NH397_05385</name>
</gene>
<reference evidence="2 4" key="1">
    <citation type="submission" date="2017-09" db="EMBL/GenBank/DDBJ databases">
        <authorList>
            <person name="Thomas P."/>
            <person name="Seyboldt C."/>
        </authorList>
    </citation>
    <scope>NUCLEOTIDE SEQUENCE [LARGE SCALE GENOMIC DNA]</scope>
    <source>
        <strain evidence="2 4">DSM 7534</strain>
    </source>
</reference>
<evidence type="ECO:0000313" key="5">
    <source>
        <dbReference type="Proteomes" id="UP001055437"/>
    </source>
</evidence>
<keyword evidence="1" id="KW-0812">Transmembrane</keyword>
<dbReference type="AlphaFoldDB" id="A0A9N7JMS0"/>
<feature type="transmembrane region" description="Helical" evidence="1">
    <location>
        <begin position="100"/>
        <end position="122"/>
    </location>
</feature>
<feature type="transmembrane region" description="Helical" evidence="1">
    <location>
        <begin position="12"/>
        <end position="35"/>
    </location>
</feature>
<dbReference type="EMBL" id="CP023671">
    <property type="protein sequence ID" value="AYE35268.1"/>
    <property type="molecule type" value="Genomic_DNA"/>
</dbReference>
<keyword evidence="1" id="KW-0472">Membrane</keyword>
<dbReference type="Proteomes" id="UP000280586">
    <property type="component" value="Chromosome"/>
</dbReference>
<organism evidence="2 4">
    <name type="scientific">Clostridium septicum</name>
    <dbReference type="NCBI Taxonomy" id="1504"/>
    <lineage>
        <taxon>Bacteria</taxon>
        <taxon>Bacillati</taxon>
        <taxon>Bacillota</taxon>
        <taxon>Clostridia</taxon>
        <taxon>Eubacteriales</taxon>
        <taxon>Clostridiaceae</taxon>
        <taxon>Clostridium</taxon>
    </lineage>
</organism>
<dbReference type="Proteomes" id="UP001055437">
    <property type="component" value="Chromosome"/>
</dbReference>
<keyword evidence="1" id="KW-1133">Transmembrane helix</keyword>
<dbReference type="EMBL" id="CP099799">
    <property type="protein sequence ID" value="USS01862.1"/>
    <property type="molecule type" value="Genomic_DNA"/>
</dbReference>
<accession>A0A9N7JMS0</accession>
<sequence>MDKDQIKTLLRCAVFGFVWIAITTALGMLIVNLAGYNFKDVMFIQGIVLVILGLFASVSGNPMGLCIQALGNSNSQYVANTNLQIAKLDLKRRTNIKTTIIMSISTVALVMGGILSILVSFLT</sequence>
<keyword evidence="5" id="KW-1185">Reference proteome</keyword>
<name>A0A9N7JMS0_CLOSE</name>
<dbReference type="OrthoDB" id="1934519at2"/>
<dbReference type="KEGG" id="csep:CP523_13010"/>
<dbReference type="GeneID" id="303561605"/>
<feature type="transmembrane region" description="Helical" evidence="1">
    <location>
        <begin position="41"/>
        <end position="58"/>
    </location>
</feature>
<protein>
    <submittedName>
        <fullName evidence="2">Uncharacterized protein</fullName>
    </submittedName>
</protein>
<evidence type="ECO:0000256" key="1">
    <source>
        <dbReference type="SAM" id="Phobius"/>
    </source>
</evidence>